<keyword evidence="8" id="KW-0677">Repeat</keyword>
<feature type="signal peptide" evidence="16">
    <location>
        <begin position="1"/>
        <end position="19"/>
    </location>
</feature>
<dbReference type="InterPro" id="IPR011102">
    <property type="entry name" value="Sig_transdc_His_kinase_HWE"/>
</dbReference>
<dbReference type="GO" id="GO:0004673">
    <property type="term" value="F:protein histidine kinase activity"/>
    <property type="evidence" value="ECO:0007669"/>
    <property type="project" value="UniProtKB-EC"/>
</dbReference>
<feature type="domain" description="HAMP" evidence="19">
    <location>
        <begin position="290"/>
        <end position="343"/>
    </location>
</feature>
<comment type="subcellular location">
    <subcellularLocation>
        <location evidence="2">Membrane</location>
    </subcellularLocation>
</comment>
<evidence type="ECO:0000256" key="11">
    <source>
        <dbReference type="ARBA" id="ARBA00022840"/>
    </source>
</evidence>
<organism evidence="20 21">
    <name type="scientific">Teichococcus aestuarii</name>
    <dbReference type="NCBI Taxonomy" id="568898"/>
    <lineage>
        <taxon>Bacteria</taxon>
        <taxon>Pseudomonadati</taxon>
        <taxon>Pseudomonadota</taxon>
        <taxon>Alphaproteobacteria</taxon>
        <taxon>Acetobacterales</taxon>
        <taxon>Roseomonadaceae</taxon>
        <taxon>Roseomonas</taxon>
    </lineage>
</organism>
<evidence type="ECO:0000256" key="1">
    <source>
        <dbReference type="ARBA" id="ARBA00000085"/>
    </source>
</evidence>
<keyword evidence="15" id="KW-1133">Transmembrane helix</keyword>
<dbReference type="Gene3D" id="3.30.450.20">
    <property type="entry name" value="PAS domain"/>
    <property type="match status" value="1"/>
</dbReference>
<accession>A0A2U1V1C3</accession>
<evidence type="ECO:0000256" key="16">
    <source>
        <dbReference type="SAM" id="SignalP"/>
    </source>
</evidence>
<dbReference type="SUPFAM" id="SSF55785">
    <property type="entry name" value="PYP-like sensor domain (PAS domain)"/>
    <property type="match status" value="1"/>
</dbReference>
<sequence length="912" mass="96150">MLMCLALLLPALLAGGLTAWQLGAAYRQASETGLRGTARATAAAIDQQLTTAITAAVTLAGSLDRSPGGPAALSGFYAQARAVGEAFGGWVVLAQADGSQLLNTLHPLGQPLPRARGLPWITRALETGEAVLSDRLFTGGTVQRPILAAFVPLREDAGPRTVLILAFEPARLATLLGQIREGQIAGLIEVESGRIVARSVAHESQVGQVAPRWVAEALAREEGGVTAGPSIEGAGIVLAFQRLEGVPWAAAVTMPRQAYDMAWQSPLLNLALGGLALLLAAMLLAAWRARRFLAPLDALTAEAEAVAAGRPVPAASSPFTVAEFETLRQAMGQATTAMRARAMAEGRAAAALEMMAALRTERDRARLYFDAAGTMLLVLSPEGAVQGINRHGLEILGLAEEAEVLGQDWFAGFVAARWQARARAAFRAINEGAEDAPEPDLLPVLRPDGEERLVAWRSTALRDPEGNFLALLASGEDITERRASEERQVLLMQEVDHRAKNALALVQSIIRLTRADHPADFADAVEGRVGALARAYTLLARERWAGSDLRELAEAELAAYAAGGRVALSGPVVRLAPEVVQPMSMVLYELASNAARHGALSTPQGRVTLSWERAAGGALRLEWTELGGPALVAGQPTRRGFGSRMIKVAVSGQLGGSLAFDWRPTGLACVLTVAPDRVSIRQARAPLPPLSPPAPVEEAASLVTVLHGRRVLLAEDEALVGLELAETLTALGCVVSGPAASLSEAMQLAEQAPLDLAVLDVNLRGQAAFPVADLLVRRGVPVLFVTGYGEMPGGWAAGDGQGRTALLRKPLASGALGGALRRLLDSTAPRPPRRARAVARRPAALAPAARLRLSRLTPGSRTRCGRRARSWRWRRLAPSCRRRRGAAPRGGPPSLAGSAPPTARRSPPRRAA</sequence>
<dbReference type="InterPro" id="IPR036890">
    <property type="entry name" value="HATPase_C_sf"/>
</dbReference>
<feature type="transmembrane region" description="Helical" evidence="15">
    <location>
        <begin position="267"/>
        <end position="287"/>
    </location>
</feature>
<evidence type="ECO:0000256" key="7">
    <source>
        <dbReference type="ARBA" id="ARBA00022679"/>
    </source>
</evidence>
<dbReference type="InterPro" id="IPR000014">
    <property type="entry name" value="PAS"/>
</dbReference>
<protein>
    <recommendedName>
        <fullName evidence="3">histidine kinase</fullName>
        <ecNumber evidence="3">2.7.13.3</ecNumber>
    </recommendedName>
</protein>
<dbReference type="SMART" id="SM00448">
    <property type="entry name" value="REC"/>
    <property type="match status" value="1"/>
</dbReference>
<dbReference type="Gene3D" id="3.30.565.10">
    <property type="entry name" value="Histidine kinase-like ATPase, C-terminal domain"/>
    <property type="match status" value="1"/>
</dbReference>
<feature type="chain" id="PRO_5015563829" description="histidine kinase" evidence="16">
    <location>
        <begin position="20"/>
        <end position="912"/>
    </location>
</feature>
<dbReference type="InterPro" id="IPR013656">
    <property type="entry name" value="PAS_4"/>
</dbReference>
<dbReference type="NCBIfam" id="TIGR00229">
    <property type="entry name" value="sensory_box"/>
    <property type="match status" value="1"/>
</dbReference>
<dbReference type="GO" id="GO:0016020">
    <property type="term" value="C:membrane"/>
    <property type="evidence" value="ECO:0007669"/>
    <property type="project" value="UniProtKB-SubCell"/>
</dbReference>
<keyword evidence="15" id="KW-0812">Transmembrane</keyword>
<dbReference type="PROSITE" id="PS50885">
    <property type="entry name" value="HAMP"/>
    <property type="match status" value="1"/>
</dbReference>
<keyword evidence="15" id="KW-0472">Membrane</keyword>
<evidence type="ECO:0000259" key="19">
    <source>
        <dbReference type="PROSITE" id="PS50885"/>
    </source>
</evidence>
<feature type="region of interest" description="Disordered" evidence="14">
    <location>
        <begin position="877"/>
        <end position="912"/>
    </location>
</feature>
<proteinExistence type="predicted"/>
<evidence type="ECO:0000256" key="13">
    <source>
        <dbReference type="PROSITE-ProRule" id="PRU00169"/>
    </source>
</evidence>
<evidence type="ECO:0000259" key="18">
    <source>
        <dbReference type="PROSITE" id="PS50113"/>
    </source>
</evidence>
<evidence type="ECO:0000256" key="2">
    <source>
        <dbReference type="ARBA" id="ARBA00004370"/>
    </source>
</evidence>
<feature type="domain" description="Response regulatory" evidence="17">
    <location>
        <begin position="710"/>
        <end position="824"/>
    </location>
</feature>
<reference evidence="21" key="1">
    <citation type="submission" date="2017-10" db="EMBL/GenBank/DDBJ databases">
        <authorList>
            <person name="Toshchakov S.V."/>
            <person name="Goeva M.A."/>
        </authorList>
    </citation>
    <scope>NUCLEOTIDE SEQUENCE [LARGE SCALE GENOMIC DNA]</scope>
    <source>
        <strain evidence="21">JR1/69-1-13</strain>
    </source>
</reference>
<keyword evidence="21" id="KW-1185">Reference proteome</keyword>
<keyword evidence="16" id="KW-0732">Signal</keyword>
<dbReference type="PROSITE" id="PS50113">
    <property type="entry name" value="PAC"/>
    <property type="match status" value="1"/>
</dbReference>
<evidence type="ECO:0000256" key="12">
    <source>
        <dbReference type="ARBA" id="ARBA00023026"/>
    </source>
</evidence>
<comment type="catalytic activity">
    <reaction evidence="1">
        <text>ATP + protein L-histidine = ADP + protein N-phospho-L-histidine.</text>
        <dbReference type="EC" id="2.7.13.3"/>
    </reaction>
</comment>
<dbReference type="GO" id="GO:0000160">
    <property type="term" value="P:phosphorelay signal transduction system"/>
    <property type="evidence" value="ECO:0007669"/>
    <property type="project" value="InterPro"/>
</dbReference>
<dbReference type="InterPro" id="IPR003660">
    <property type="entry name" value="HAMP_dom"/>
</dbReference>
<gene>
    <name evidence="20" type="ORF">CR165_16935</name>
</gene>
<feature type="domain" description="PAC" evidence="18">
    <location>
        <begin position="438"/>
        <end position="490"/>
    </location>
</feature>
<feature type="compositionally biased region" description="Low complexity" evidence="14">
    <location>
        <begin position="887"/>
        <end position="905"/>
    </location>
</feature>
<dbReference type="SUPFAM" id="SSF52172">
    <property type="entry name" value="CheY-like"/>
    <property type="match status" value="1"/>
</dbReference>
<feature type="modified residue" description="4-aspartylphosphate" evidence="13">
    <location>
        <position position="760"/>
    </location>
</feature>
<evidence type="ECO:0000256" key="8">
    <source>
        <dbReference type="ARBA" id="ARBA00022737"/>
    </source>
</evidence>
<dbReference type="Pfam" id="PF07536">
    <property type="entry name" value="HWE_HK"/>
    <property type="match status" value="1"/>
</dbReference>
<evidence type="ECO:0000256" key="6">
    <source>
        <dbReference type="ARBA" id="ARBA00022643"/>
    </source>
</evidence>
<dbReference type="AlphaFoldDB" id="A0A2U1V1C3"/>
<evidence type="ECO:0000256" key="5">
    <source>
        <dbReference type="ARBA" id="ARBA00022630"/>
    </source>
</evidence>
<dbReference type="EMBL" id="PDOA01000012">
    <property type="protein sequence ID" value="PWC27700.1"/>
    <property type="molecule type" value="Genomic_DNA"/>
</dbReference>
<evidence type="ECO:0000256" key="14">
    <source>
        <dbReference type="SAM" id="MobiDB-lite"/>
    </source>
</evidence>
<dbReference type="InterPro" id="IPR035965">
    <property type="entry name" value="PAS-like_dom_sf"/>
</dbReference>
<dbReference type="Gene3D" id="3.40.50.2300">
    <property type="match status" value="1"/>
</dbReference>
<evidence type="ECO:0000256" key="4">
    <source>
        <dbReference type="ARBA" id="ARBA00022553"/>
    </source>
</evidence>
<dbReference type="CDD" id="cd00130">
    <property type="entry name" value="PAS"/>
    <property type="match status" value="1"/>
</dbReference>
<name>A0A2U1V1C3_9PROT</name>
<keyword evidence="11" id="KW-0067">ATP-binding</keyword>
<keyword evidence="9" id="KW-0547">Nucleotide-binding</keyword>
<comment type="caution">
    <text evidence="20">The sequence shown here is derived from an EMBL/GenBank/DDBJ whole genome shotgun (WGS) entry which is preliminary data.</text>
</comment>
<dbReference type="GO" id="GO:0005524">
    <property type="term" value="F:ATP binding"/>
    <property type="evidence" value="ECO:0007669"/>
    <property type="project" value="UniProtKB-KW"/>
</dbReference>
<dbReference type="PANTHER" id="PTHR41523:SF8">
    <property type="entry name" value="ETHYLENE RESPONSE SENSOR PROTEIN"/>
    <property type="match status" value="1"/>
</dbReference>
<keyword evidence="4 13" id="KW-0597">Phosphoprotein</keyword>
<dbReference type="SMART" id="SM00911">
    <property type="entry name" value="HWE_HK"/>
    <property type="match status" value="1"/>
</dbReference>
<keyword evidence="7" id="KW-0808">Transferase</keyword>
<evidence type="ECO:0000256" key="9">
    <source>
        <dbReference type="ARBA" id="ARBA00022741"/>
    </source>
</evidence>
<dbReference type="InterPro" id="IPR001789">
    <property type="entry name" value="Sig_transdc_resp-reg_receiver"/>
</dbReference>
<keyword evidence="12" id="KW-0843">Virulence</keyword>
<dbReference type="InterPro" id="IPR011006">
    <property type="entry name" value="CheY-like_superfamily"/>
</dbReference>
<evidence type="ECO:0000259" key="17">
    <source>
        <dbReference type="PROSITE" id="PS50110"/>
    </source>
</evidence>
<evidence type="ECO:0000313" key="21">
    <source>
        <dbReference type="Proteomes" id="UP000245048"/>
    </source>
</evidence>
<keyword evidence="10" id="KW-0418">Kinase</keyword>
<dbReference type="EC" id="2.7.13.3" evidence="3"/>
<evidence type="ECO:0000256" key="15">
    <source>
        <dbReference type="SAM" id="Phobius"/>
    </source>
</evidence>
<dbReference type="Proteomes" id="UP000245048">
    <property type="component" value="Unassembled WGS sequence"/>
</dbReference>
<evidence type="ECO:0000256" key="10">
    <source>
        <dbReference type="ARBA" id="ARBA00022777"/>
    </source>
</evidence>
<dbReference type="PANTHER" id="PTHR41523">
    <property type="entry name" value="TWO-COMPONENT SYSTEM SENSOR PROTEIN"/>
    <property type="match status" value="1"/>
</dbReference>
<feature type="compositionally biased region" description="Basic residues" evidence="14">
    <location>
        <begin position="877"/>
        <end position="886"/>
    </location>
</feature>
<dbReference type="PROSITE" id="PS50110">
    <property type="entry name" value="RESPONSE_REGULATORY"/>
    <property type="match status" value="1"/>
</dbReference>
<dbReference type="Pfam" id="PF08448">
    <property type="entry name" value="PAS_4"/>
    <property type="match status" value="1"/>
</dbReference>
<dbReference type="InterPro" id="IPR000700">
    <property type="entry name" value="PAS-assoc_C"/>
</dbReference>
<evidence type="ECO:0000313" key="20">
    <source>
        <dbReference type="EMBL" id="PWC27700.1"/>
    </source>
</evidence>
<evidence type="ECO:0000256" key="3">
    <source>
        <dbReference type="ARBA" id="ARBA00012438"/>
    </source>
</evidence>
<keyword evidence="5" id="KW-0285">Flavoprotein</keyword>
<keyword evidence="6" id="KW-0288">FMN</keyword>